<proteinExistence type="predicted"/>
<protein>
    <submittedName>
        <fullName evidence="2">Putative avirulence protein</fullName>
    </submittedName>
</protein>
<dbReference type="Proteomes" id="UP000041247">
    <property type="component" value="Unassembled WGS sequence"/>
</dbReference>
<accession>A0A0K2ZDB6</accession>
<dbReference type="Gene3D" id="2.160.10.10">
    <property type="entry name" value="Hexapeptide repeat proteins"/>
    <property type="match status" value="1"/>
</dbReference>
<dbReference type="RefSeq" id="WP_053839706.1">
    <property type="nucleotide sequence ID" value="NZ_CP076250.1"/>
</dbReference>
<reference evidence="2 3" key="1">
    <citation type="submission" date="2015-07" db="EMBL/GenBank/DDBJ databases">
        <authorList>
            <person name="Noorani M."/>
        </authorList>
    </citation>
    <scope>NUCLEOTIDE SEQUENCE [LARGE SCALE GENOMIC DNA]</scope>
    <source>
        <strain evidence="2">LMG728</strain>
    </source>
</reference>
<feature type="chain" id="PRO_5005492049" evidence="1">
    <location>
        <begin position="25"/>
        <end position="619"/>
    </location>
</feature>
<keyword evidence="1" id="KW-0732">Signal</keyword>
<dbReference type="InterPro" id="IPR045690">
    <property type="entry name" value="DUF6055"/>
</dbReference>
<sequence>MKRPLSSLLRIVAPLCMSAGLALAPHVAHSAAVCSAGQWVANPNDTDMPAVRYETTHFAFRWEDAEQVPRADLEAAGKELELIWNTYINRIRFPEPYCASATKYKVSIYLKSDFGMHGGVADSGGMGMWISPSFLQDHWDLAHELTHALQGATGGLTRSQYTGWIWESHANWMAHQIDEYHNTEVQCSTMLVNYPHLYLGSTRDRYCNWQFMEYLKDRFGYSIINDMWAKAPKSGDPGLADADPFSVIRDNMGWTQSQLNDVFGDWAMHNVNWDYTDPDGRDHGVLMREQYGSNDAFDPENTSDEYNRDLALRLTQLDQVPGQERRYRVPFDWAPQRWGYNLVRLIPAAGAAAIGVKFAGDVQTQSAVNALPGLDNDPSAIASPDSDWRWGVVAIDAAGKARYSPLQRGASASLQFDLKRGDTGLYLVVMGTPSKMHKIKWDQSYYSIYRYPWSVTLDNAYPSGRQPNAPTPTALGTRHANGGGWVARNAYVAPTAYVGPDARVLGGQVLGNARIQDHATIMGGTVQDNVVVGGLSVVHDGARIRDSAQVQTVFMGPGAFEAFTLSGTAQLRGDVEERGASPSKGVFYGYVDPGLILNPEYGADLTGAVPEVTATPRSQ</sequence>
<evidence type="ECO:0000313" key="3">
    <source>
        <dbReference type="Proteomes" id="UP000041247"/>
    </source>
</evidence>
<dbReference type="NCBIfam" id="NF040510">
    <property type="entry name" value="avirulen_svx"/>
    <property type="match status" value="1"/>
</dbReference>
<dbReference type="Pfam" id="PF19527">
    <property type="entry name" value="DUF6055"/>
    <property type="match status" value="1"/>
</dbReference>
<dbReference type="SUPFAM" id="SSF51161">
    <property type="entry name" value="Trimeric LpxA-like enzymes"/>
    <property type="match status" value="1"/>
</dbReference>
<dbReference type="InterPro" id="IPR011004">
    <property type="entry name" value="Trimer_LpxA-like_sf"/>
</dbReference>
<evidence type="ECO:0000256" key="1">
    <source>
        <dbReference type="SAM" id="SignalP"/>
    </source>
</evidence>
<organism evidence="2 3">
    <name type="scientific">Xanthomonas graminis pv. poae</name>
    <dbReference type="NCBI Taxonomy" id="227946"/>
    <lineage>
        <taxon>Bacteria</taxon>
        <taxon>Pseudomonadati</taxon>
        <taxon>Pseudomonadota</taxon>
        <taxon>Gammaproteobacteria</taxon>
        <taxon>Lysobacterales</taxon>
        <taxon>Lysobacteraceae</taxon>
        <taxon>Xanthomonas</taxon>
        <taxon>Xanthomonas translucens group</taxon>
        <taxon>Xanthomonas graminis</taxon>
    </lineage>
</organism>
<evidence type="ECO:0000313" key="2">
    <source>
        <dbReference type="EMBL" id="CTP83403.1"/>
    </source>
</evidence>
<gene>
    <name evidence="2" type="ORF">XTPLMG728_0197</name>
</gene>
<feature type="signal peptide" evidence="1">
    <location>
        <begin position="1"/>
        <end position="24"/>
    </location>
</feature>
<dbReference type="EMBL" id="CXOK01000006">
    <property type="protein sequence ID" value="CTP83403.1"/>
    <property type="molecule type" value="Genomic_DNA"/>
</dbReference>
<name>A0A0K2ZDB6_9XANT</name>
<dbReference type="AlphaFoldDB" id="A0A0K2ZDB6"/>